<dbReference type="Pfam" id="PF22612">
    <property type="entry name" value="GH113"/>
    <property type="match status" value="1"/>
</dbReference>
<evidence type="ECO:0008006" key="3">
    <source>
        <dbReference type="Google" id="ProtNLM"/>
    </source>
</evidence>
<dbReference type="RefSeq" id="WP_163286967.1">
    <property type="nucleotide sequence ID" value="NZ_JAAGVY010000057.1"/>
</dbReference>
<gene>
    <name evidence="1" type="ORF">G3O08_18625</name>
</gene>
<dbReference type="EMBL" id="JAAGVY010000057">
    <property type="protein sequence ID" value="NEN25511.1"/>
    <property type="molecule type" value="Genomic_DNA"/>
</dbReference>
<reference evidence="1 2" key="1">
    <citation type="submission" date="2020-02" db="EMBL/GenBank/DDBJ databases">
        <title>Out from the shadows clarifying the taxonomy of the family Cryomorphaceae and related taxa by utilizing the GTDB taxonomic framework.</title>
        <authorList>
            <person name="Bowman J.P."/>
        </authorList>
    </citation>
    <scope>NUCLEOTIDE SEQUENCE [LARGE SCALE GENOMIC DNA]</scope>
    <source>
        <strain evidence="1 2">QSSC 1-22</strain>
    </source>
</reference>
<protein>
    <recommendedName>
        <fullName evidence="3">Glycoside hydrolase</fullName>
    </recommendedName>
</protein>
<dbReference type="SUPFAM" id="SSF51445">
    <property type="entry name" value="(Trans)glycosidases"/>
    <property type="match status" value="1"/>
</dbReference>
<keyword evidence="2" id="KW-1185">Reference proteome</keyword>
<evidence type="ECO:0000313" key="2">
    <source>
        <dbReference type="Proteomes" id="UP000486602"/>
    </source>
</evidence>
<dbReference type="AlphaFoldDB" id="A0A7K3WWT0"/>
<dbReference type="InterPro" id="IPR017853">
    <property type="entry name" value="GH"/>
</dbReference>
<name>A0A7K3WWT0_9FLAO</name>
<proteinExistence type="predicted"/>
<dbReference type="Gene3D" id="3.20.20.80">
    <property type="entry name" value="Glycosidases"/>
    <property type="match status" value="1"/>
</dbReference>
<dbReference type="CDD" id="cd19608">
    <property type="entry name" value="GH113_mannanase-like"/>
    <property type="match status" value="1"/>
</dbReference>
<sequence>MKAQIFLLGFIFIVCNTLCSHRNEERIRSDKINGMTLESPPKAIDSSKFDPLKDLNVNYVCIVPYAFSPKNNPSVVFNHKRQWWGEREEGVEELIKMARSRTMRVMLKPQVWMHQGWVGDFNLESPADWKLWEDAYRNYIVFYAEIAEANKVEIFCIGTEYKVVSSQRPDYWIGLIAEIRKIYSGELTYAANWDEYESISFWDKLDYIGINAYFPLSQKQNPERKELELVWQNISSRIELIHSKFQKPVLFTEFGYRSVDFAAGNQWELNGKTFNAELQEKAFRAFFNSPWKESWVAGGFIWKWEFEENAGGENNTKYTPQDKPALKAIREVYWAK</sequence>
<dbReference type="Proteomes" id="UP000486602">
    <property type="component" value="Unassembled WGS sequence"/>
</dbReference>
<accession>A0A7K3WWT0</accession>
<dbReference type="InterPro" id="IPR055151">
    <property type="entry name" value="GH113"/>
</dbReference>
<evidence type="ECO:0000313" key="1">
    <source>
        <dbReference type="EMBL" id="NEN25511.1"/>
    </source>
</evidence>
<comment type="caution">
    <text evidence="1">The sequence shown here is derived from an EMBL/GenBank/DDBJ whole genome shotgun (WGS) entry which is preliminary data.</text>
</comment>
<organism evidence="1 2">
    <name type="scientific">Cryomorpha ignava</name>
    <dbReference type="NCBI Taxonomy" id="101383"/>
    <lineage>
        <taxon>Bacteria</taxon>
        <taxon>Pseudomonadati</taxon>
        <taxon>Bacteroidota</taxon>
        <taxon>Flavobacteriia</taxon>
        <taxon>Flavobacteriales</taxon>
        <taxon>Cryomorphaceae</taxon>
        <taxon>Cryomorpha</taxon>
    </lineage>
</organism>